<dbReference type="RefSeq" id="XP_021848548.2">
    <property type="nucleotide sequence ID" value="XM_021992856.2"/>
</dbReference>
<dbReference type="KEGG" id="soe:110788221"/>
<evidence type="ECO:0000313" key="2">
    <source>
        <dbReference type="RefSeq" id="XP_021848548.2"/>
    </source>
</evidence>
<reference evidence="2" key="2">
    <citation type="submission" date="2025-08" db="UniProtKB">
        <authorList>
            <consortium name="RefSeq"/>
        </authorList>
    </citation>
    <scope>IDENTIFICATION</scope>
    <source>
        <tissue evidence="2">Leaf</tissue>
    </source>
</reference>
<dbReference type="AlphaFoldDB" id="A0A9R0IFX9"/>
<reference evidence="1" key="1">
    <citation type="journal article" date="2021" name="Nat. Commun.">
        <title>Genomic analyses provide insights into spinach domestication and the genetic basis of agronomic traits.</title>
        <authorList>
            <person name="Cai X."/>
            <person name="Sun X."/>
            <person name="Xu C."/>
            <person name="Sun H."/>
            <person name="Wang X."/>
            <person name="Ge C."/>
            <person name="Zhang Z."/>
            <person name="Wang Q."/>
            <person name="Fei Z."/>
            <person name="Jiao C."/>
            <person name="Wang Q."/>
        </authorList>
    </citation>
    <scope>NUCLEOTIDE SEQUENCE [LARGE SCALE GENOMIC DNA]</scope>
    <source>
        <strain evidence="1">cv. Varoflay</strain>
    </source>
</reference>
<keyword evidence="1" id="KW-1185">Reference proteome</keyword>
<gene>
    <name evidence="2" type="primary">LOC110788221</name>
</gene>
<protein>
    <submittedName>
        <fullName evidence="2">Uncharacterized protein</fullName>
    </submittedName>
</protein>
<dbReference type="GeneID" id="110788221"/>
<accession>A0A9R0IFX9</accession>
<proteinExistence type="predicted"/>
<evidence type="ECO:0000313" key="1">
    <source>
        <dbReference type="Proteomes" id="UP000813463"/>
    </source>
</evidence>
<name>A0A9R0IFX9_SPIOL</name>
<dbReference type="Proteomes" id="UP000813463">
    <property type="component" value="Chromosome 4"/>
</dbReference>
<organism evidence="1 2">
    <name type="scientific">Spinacia oleracea</name>
    <name type="common">Spinach</name>
    <dbReference type="NCBI Taxonomy" id="3562"/>
    <lineage>
        <taxon>Eukaryota</taxon>
        <taxon>Viridiplantae</taxon>
        <taxon>Streptophyta</taxon>
        <taxon>Embryophyta</taxon>
        <taxon>Tracheophyta</taxon>
        <taxon>Spermatophyta</taxon>
        <taxon>Magnoliopsida</taxon>
        <taxon>eudicotyledons</taxon>
        <taxon>Gunneridae</taxon>
        <taxon>Pentapetalae</taxon>
        <taxon>Caryophyllales</taxon>
        <taxon>Chenopodiaceae</taxon>
        <taxon>Chenopodioideae</taxon>
        <taxon>Anserineae</taxon>
        <taxon>Spinacia</taxon>
    </lineage>
</organism>
<sequence length="100" mass="11825">MSNSKSSCGCISWLADIYRKIYDLFHEIDAIMTKNAAGKHEETESKNKYRNLLDIAMKNLPLFDDDIKEDTSSVSYRRRYGIYENALRMQYRGQWKKMKS</sequence>